<reference evidence="2 3" key="1">
    <citation type="journal article" date="2015" name="Int. J. Syst. Evol. Microbiol.">
        <title>Nitrosospira lacus sp. nov., a psychrotolerant, ammonia-oxidizing bacterium from sandy lake sediment.</title>
        <authorList>
            <person name="Urakawa H."/>
            <person name="Garcia J.C."/>
            <person name="Nielsen J.L."/>
            <person name="Le V.Q."/>
            <person name="Kozlowski J.A."/>
            <person name="Stein L.Y."/>
            <person name="Lim C.K."/>
            <person name="Pommerening-Roser A."/>
            <person name="Martens-Habbena W."/>
            <person name="Stahl D.A."/>
            <person name="Klotz M.G."/>
        </authorList>
    </citation>
    <scope>NUCLEOTIDE SEQUENCE [LARGE SCALE GENOMIC DNA]</scope>
    <source>
        <strain evidence="2 3">APG3</strain>
    </source>
</reference>
<dbReference type="SUPFAM" id="SSF55486">
    <property type="entry name" value="Metalloproteases ('zincins'), catalytic domain"/>
    <property type="match status" value="1"/>
</dbReference>
<dbReference type="GO" id="GO:0016539">
    <property type="term" value="P:intein-mediated protein splicing"/>
    <property type="evidence" value="ECO:0007669"/>
    <property type="project" value="InterPro"/>
</dbReference>
<dbReference type="SUPFAM" id="SSF51294">
    <property type="entry name" value="Hedgehog/intein (Hint) domain"/>
    <property type="match status" value="1"/>
</dbReference>
<feature type="region of interest" description="Disordered" evidence="1">
    <location>
        <begin position="466"/>
        <end position="644"/>
    </location>
</feature>
<dbReference type="InterPro" id="IPR006141">
    <property type="entry name" value="Intein_N"/>
</dbReference>
<feature type="region of interest" description="Disordered" evidence="1">
    <location>
        <begin position="727"/>
        <end position="749"/>
    </location>
</feature>
<sequence>MAVGYCGDGFCIPEKKNIDVTCHDLGKEAGKWIMYQVNGKTCYCVCSCLGNGTLVTLANGTELKVEDIIERKTEVKAAGKDLKFISKKVETLVGTNRGETKNTIYLKYRKRDGTMVERVVTMDHPFLLADKKLVGAGALQLKDRLIDEQGNPITIETIRWGSYIGQFWEFATSVEKPNANLDGHLVITEGVVTGDYAVSVYENYPTDAIEAESKGDEDRPVVGSSDWLERNVSEHNELDAAIEMEHGIFIPAAAFEVAIPVHASAFLPEIQAAILGWWAPKEPTSNQYLLDMCEYLIEFVFEPHYPDIKFNFNWYDDTVNSYSWVDTVTGQQNVYLSGGLARIKGFVIEGVSMVLAHEVGHLLGKPKLDGGVTCEGQADWFAASVALRTIWFGEEYFERLPKAIDQLELLYSYLKLAKKSDATLDITPAPEDLAGQPYPSNRCRINTYETAMTSPTAPKCSQCYPVEAEEEDEDQEDDLQLSTGDAKSAGARDRQRRKKALPSAGDETDLLAKISGARDRQRRKKRSLADEENLDIADGSDQFEERDEEDEAPEPSAKISGARDRQRRKKMRLSDVEEAELLAKISGARDRQRRKKRSLADEDDFDIADGSDQFEEGDEEDEALEPNAKISGARDRQRRKKMRLSDVAEAELLAKISGARDRQRRKKRSLADEENLYIADGSDQFEEGDEEDEALEPNAKISGARDRQRRKKMRLSDVAEAELLAKISGARDRQRRKKRSLVNEDDGGPSLLTALIHELMELVGQDYLAKIGGARDRQAKKKK</sequence>
<dbReference type="eggNOG" id="ENOG50300N3">
    <property type="taxonomic scope" value="Bacteria"/>
</dbReference>
<proteinExistence type="predicted"/>
<dbReference type="KEGG" id="nlc:EBAPG3_010890"/>
<dbReference type="Proteomes" id="UP000012179">
    <property type="component" value="Chromosome"/>
</dbReference>
<evidence type="ECO:0000313" key="3">
    <source>
        <dbReference type="Proteomes" id="UP000012179"/>
    </source>
</evidence>
<dbReference type="RefSeq" id="WP_004181257.1">
    <property type="nucleotide sequence ID" value="NZ_CP021106.3"/>
</dbReference>
<dbReference type="EMBL" id="CP021106">
    <property type="protein sequence ID" value="ARO88245.1"/>
    <property type="molecule type" value="Genomic_DNA"/>
</dbReference>
<feature type="compositionally biased region" description="Acidic residues" evidence="1">
    <location>
        <begin position="541"/>
        <end position="553"/>
    </location>
</feature>
<evidence type="ECO:0008006" key="4">
    <source>
        <dbReference type="Google" id="ProtNLM"/>
    </source>
</evidence>
<feature type="region of interest" description="Disordered" evidence="1">
    <location>
        <begin position="678"/>
        <end position="715"/>
    </location>
</feature>
<feature type="compositionally biased region" description="Acidic residues" evidence="1">
    <location>
        <begin position="683"/>
        <end position="695"/>
    </location>
</feature>
<evidence type="ECO:0000313" key="2">
    <source>
        <dbReference type="EMBL" id="ARO88245.1"/>
    </source>
</evidence>
<dbReference type="InterPro" id="IPR036844">
    <property type="entry name" value="Hint_dom_sf"/>
</dbReference>
<keyword evidence="3" id="KW-1185">Reference proteome</keyword>
<organism evidence="2 3">
    <name type="scientific">Nitrosospira lacus</name>
    <dbReference type="NCBI Taxonomy" id="1288494"/>
    <lineage>
        <taxon>Bacteria</taxon>
        <taxon>Pseudomonadati</taxon>
        <taxon>Pseudomonadota</taxon>
        <taxon>Betaproteobacteria</taxon>
        <taxon>Nitrosomonadales</taxon>
        <taxon>Nitrosomonadaceae</taxon>
        <taxon>Nitrosospira</taxon>
    </lineage>
</organism>
<feature type="compositionally biased region" description="Acidic residues" evidence="1">
    <location>
        <begin position="601"/>
        <end position="624"/>
    </location>
</feature>
<accession>A0A1W6SR44</accession>
<feature type="compositionally biased region" description="Acidic residues" evidence="1">
    <location>
        <begin position="467"/>
        <end position="479"/>
    </location>
</feature>
<gene>
    <name evidence="2" type="ORF">EBAPG3_010890</name>
</gene>
<evidence type="ECO:0000256" key="1">
    <source>
        <dbReference type="SAM" id="MobiDB-lite"/>
    </source>
</evidence>
<dbReference type="Gene3D" id="2.170.16.10">
    <property type="entry name" value="Hedgehog/Intein (Hint) domain"/>
    <property type="match status" value="1"/>
</dbReference>
<name>A0A1W6SR44_9PROT</name>
<protein>
    <recommendedName>
        <fullName evidence="4">Hint domain-containing protein</fullName>
    </recommendedName>
</protein>
<dbReference type="PROSITE" id="PS50817">
    <property type="entry name" value="INTEIN_N_TER"/>
    <property type="match status" value="1"/>
</dbReference>
<dbReference type="AlphaFoldDB" id="A0A1W6SR44"/>